<gene>
    <name evidence="2" type="ORF">B4U79_11672</name>
</gene>
<accession>A0A3S3Q5W3</accession>
<dbReference type="Proteomes" id="UP000285301">
    <property type="component" value="Unassembled WGS sequence"/>
</dbReference>
<reference evidence="2 3" key="1">
    <citation type="journal article" date="2018" name="Gigascience">
        <title>Genomes of trombidid mites reveal novel predicted allergens and laterally-transferred genes associated with secondary metabolism.</title>
        <authorList>
            <person name="Dong X."/>
            <person name="Chaisiri K."/>
            <person name="Xia D."/>
            <person name="Armstrong S.D."/>
            <person name="Fang Y."/>
            <person name="Donnelly M.J."/>
            <person name="Kadowaki T."/>
            <person name="McGarry J.W."/>
            <person name="Darby A.C."/>
            <person name="Makepeace B.L."/>
        </authorList>
    </citation>
    <scope>NUCLEOTIDE SEQUENCE [LARGE SCALE GENOMIC DNA]</scope>
    <source>
        <strain evidence="2">UoL-WK</strain>
    </source>
</reference>
<dbReference type="EMBL" id="NCKU01000697">
    <property type="protein sequence ID" value="RWS14528.1"/>
    <property type="molecule type" value="Genomic_DNA"/>
</dbReference>
<sequence>MRIFLALILALVIISIQCDLSKSESDLVAKLSCRRGETRLFHYDSRTKLWGASDEEVKLSAFVGVHCMGKESNNGDALKYLVQVTRIEPRVSYDRNAFKASKIKAKSRTRRGAEEWFKNAWGKVKNFFVDLFRKRGRRSNDEPRFDMEFDDETITTTSKCRPKTESNKWKGLEIEGKRQKREEKKYVYDEMFELPFEFLQLPDGTVEEIRFSDREKDESVKNFKKHIADTFATQLNRRKTEVMEKSPVGEHKSHYIFGAEGMERLKEADASFARLLSLIFRKRGQSQSSSDVRIVRDISERDMVKVGSGDGIIHDPSRLNLKIKQIQQISGGHMTTTAGHLSLNLMAQENESRMKREVSGSDIGDYLKVNTQYSMKREADLSEQLKRLTETESKMNFISESLVATSQKGNIARERLTSLRDQLASALKPSAAIEKEFLTSVNNHKSENFNKLIEVLDLEEELNETTKVDSFASIIRSSVKYEDLRNLCGAENNSKLSSCKDLITILLKASSRETVQFLLNSFQYQQKQIKQEILKLLVQTNNPDAFLIFDLLNQFHTESDIEYKGSLITIITVIASKPSVNKSIRSMMAKELIVELQETKCTENDLSLDLLEAAGNLGHEATVLKSIEISRKCNNSLSHQLAVVDSLRKLIKNKDVQNWFAHLIEDDKVRCELKKTVITTLIENIDENDSSLNSWPKFGFNKFDETLVENVITTQKNHECIIKKAEEYFSRKIGDKSKQTLEALKFFEKYRKKRAAYEGFWDDAWCEEKVNEKKPSFTYNNIPVVSDDSARLERAEEFNVSAASDKYWRRKRCKAYRYFGPRQARAHLKADLIADAIGSEQKPDYKLLMQFSIGTHFLGKDIDIGKIFVYQKKEMSRAYINVLGRTFAAASRKSCDSESIEPYKYSIHVPLYDFNIWIVQVSLGLRLDSEMGFSQASCKARSLNDENIIISPEATVKAAGEASGKVLIFRGGTDIGGEFNYFSEVKFDPEPGFCLSVSNGHNPMSLSVQPWFEHWDIMCNDWSERTVFKPKNLNWELKGQEKTPWIQNQ</sequence>
<keyword evidence="1" id="KW-0732">Signal</keyword>
<name>A0A3S3Q5W3_9ACAR</name>
<keyword evidence="3" id="KW-1185">Reference proteome</keyword>
<comment type="caution">
    <text evidence="2">The sequence shown here is derived from an EMBL/GenBank/DDBJ whole genome shotgun (WGS) entry which is preliminary data.</text>
</comment>
<feature type="chain" id="PRO_5018706260" description="Vitellogenin domain-containing protein" evidence="1">
    <location>
        <begin position="24"/>
        <end position="1049"/>
    </location>
</feature>
<evidence type="ECO:0000313" key="3">
    <source>
        <dbReference type="Proteomes" id="UP000285301"/>
    </source>
</evidence>
<feature type="signal peptide" evidence="1">
    <location>
        <begin position="1"/>
        <end position="23"/>
    </location>
</feature>
<evidence type="ECO:0000313" key="2">
    <source>
        <dbReference type="EMBL" id="RWS14528.1"/>
    </source>
</evidence>
<organism evidence="2 3">
    <name type="scientific">Dinothrombium tinctorium</name>
    <dbReference type="NCBI Taxonomy" id="1965070"/>
    <lineage>
        <taxon>Eukaryota</taxon>
        <taxon>Metazoa</taxon>
        <taxon>Ecdysozoa</taxon>
        <taxon>Arthropoda</taxon>
        <taxon>Chelicerata</taxon>
        <taxon>Arachnida</taxon>
        <taxon>Acari</taxon>
        <taxon>Acariformes</taxon>
        <taxon>Trombidiformes</taxon>
        <taxon>Prostigmata</taxon>
        <taxon>Anystina</taxon>
        <taxon>Parasitengona</taxon>
        <taxon>Trombidioidea</taxon>
        <taxon>Trombidiidae</taxon>
        <taxon>Dinothrombium</taxon>
    </lineage>
</organism>
<proteinExistence type="predicted"/>
<evidence type="ECO:0008006" key="4">
    <source>
        <dbReference type="Google" id="ProtNLM"/>
    </source>
</evidence>
<dbReference type="OrthoDB" id="6501997at2759"/>
<dbReference type="AlphaFoldDB" id="A0A3S3Q5W3"/>
<protein>
    <recommendedName>
        <fullName evidence="4">Vitellogenin domain-containing protein</fullName>
    </recommendedName>
</protein>
<evidence type="ECO:0000256" key="1">
    <source>
        <dbReference type="SAM" id="SignalP"/>
    </source>
</evidence>